<dbReference type="EMBL" id="JBFXLS010000076">
    <property type="protein sequence ID" value="KAL2819593.1"/>
    <property type="molecule type" value="Genomic_DNA"/>
</dbReference>
<proteinExistence type="predicted"/>
<evidence type="ECO:0000313" key="8">
    <source>
        <dbReference type="EMBL" id="KAL2819593.1"/>
    </source>
</evidence>
<dbReference type="Pfam" id="PF00172">
    <property type="entry name" value="Zn_clus"/>
    <property type="match status" value="1"/>
</dbReference>
<gene>
    <name evidence="8" type="ORF">BDW59DRAFT_121219</name>
</gene>
<dbReference type="SUPFAM" id="SSF57701">
    <property type="entry name" value="Zn2/Cys6 DNA-binding domain"/>
    <property type="match status" value="1"/>
</dbReference>
<name>A0ABR4HVR3_9EURO</name>
<keyword evidence="5" id="KW-0804">Transcription</keyword>
<keyword evidence="2" id="KW-0862">Zinc</keyword>
<evidence type="ECO:0000256" key="4">
    <source>
        <dbReference type="ARBA" id="ARBA00023125"/>
    </source>
</evidence>
<dbReference type="SMART" id="SM00066">
    <property type="entry name" value="GAL4"/>
    <property type="match status" value="1"/>
</dbReference>
<keyword evidence="1" id="KW-0479">Metal-binding</keyword>
<reference evidence="8 9" key="1">
    <citation type="submission" date="2024-07" db="EMBL/GenBank/DDBJ databases">
        <title>Section-level genome sequencing and comparative genomics of Aspergillus sections Usti and Cavernicolus.</title>
        <authorList>
            <consortium name="Lawrence Berkeley National Laboratory"/>
            <person name="Nybo J.L."/>
            <person name="Vesth T.C."/>
            <person name="Theobald S."/>
            <person name="Frisvad J.C."/>
            <person name="Larsen T.O."/>
            <person name="Kjaerboelling I."/>
            <person name="Rothschild-Mancinelli K."/>
            <person name="Lyhne E.K."/>
            <person name="Kogle M.E."/>
            <person name="Barry K."/>
            <person name="Clum A."/>
            <person name="Na H."/>
            <person name="Ledsgaard L."/>
            <person name="Lin J."/>
            <person name="Lipzen A."/>
            <person name="Kuo A."/>
            <person name="Riley R."/>
            <person name="Mondo S."/>
            <person name="LaButti K."/>
            <person name="Haridas S."/>
            <person name="Pangalinan J."/>
            <person name="Salamov A.A."/>
            <person name="Simmons B.A."/>
            <person name="Magnuson J.K."/>
            <person name="Chen J."/>
            <person name="Drula E."/>
            <person name="Henrissat B."/>
            <person name="Wiebenga A."/>
            <person name="Lubbers R.J."/>
            <person name="Gomes A.C."/>
            <person name="Makela M.R."/>
            <person name="Stajich J."/>
            <person name="Grigoriev I.V."/>
            <person name="Mortensen U.H."/>
            <person name="De vries R.P."/>
            <person name="Baker S.E."/>
            <person name="Andersen M.R."/>
        </authorList>
    </citation>
    <scope>NUCLEOTIDE SEQUENCE [LARGE SCALE GENOMIC DNA]</scope>
    <source>
        <strain evidence="8 9">CBS 600.67</strain>
    </source>
</reference>
<evidence type="ECO:0000256" key="5">
    <source>
        <dbReference type="ARBA" id="ARBA00023163"/>
    </source>
</evidence>
<evidence type="ECO:0000256" key="6">
    <source>
        <dbReference type="ARBA" id="ARBA00023242"/>
    </source>
</evidence>
<evidence type="ECO:0000256" key="3">
    <source>
        <dbReference type="ARBA" id="ARBA00023015"/>
    </source>
</evidence>
<comment type="caution">
    <text evidence="8">The sequence shown here is derived from an EMBL/GenBank/DDBJ whole genome shotgun (WGS) entry which is preliminary data.</text>
</comment>
<dbReference type="PANTHER" id="PTHR36206:SF14">
    <property type="entry name" value="ZN(2)-C6 FUNGAL-TYPE DOMAIN-CONTAINING PROTEIN-RELATED"/>
    <property type="match status" value="1"/>
</dbReference>
<dbReference type="CDD" id="cd00067">
    <property type="entry name" value="GAL4"/>
    <property type="match status" value="1"/>
</dbReference>
<dbReference type="PROSITE" id="PS00463">
    <property type="entry name" value="ZN2_CY6_FUNGAL_1"/>
    <property type="match status" value="1"/>
</dbReference>
<dbReference type="InterPro" id="IPR036864">
    <property type="entry name" value="Zn2-C6_fun-type_DNA-bd_sf"/>
</dbReference>
<feature type="domain" description="Zn(2)-C6 fungal-type" evidence="7">
    <location>
        <begin position="18"/>
        <end position="48"/>
    </location>
</feature>
<sequence>MTMPVSSKHIGPLRSRRGCKTCKTRKVKCGEEKPNCRRCIASRFKCEYSNPTTYSFASAPSTTSILDLPVSASPNAVWRERRAFAYYFQHAAPYLAGGLDQDFWGIVVPQICRTEPAVWDAVNAISTLFECPEMCLDFVFLSLRHEKSAALNQKQSEALGWYSRSLTKVRTQIDRGNVDVQVALVSCVLFVCIETLQGHVEEALQLYNQGIKLILDLRAKKGAQAALFEATLVPLFIRLGTAALTISGVPVCDLFNELDIEAEYKFASLESARDALVSLAAEVLVLQKDTGSNPFIGLEPQLTPEVLAKQSCLQERLNYWYRAYTMLTQTLHKSLSPTNKTTSINALLMTYFTTLTTIVSTCLNQGENIYNTHLPNFRLIVEQASIALDASENPDGSQPAFTFELGVGLPLSWTALKCREPLVRRKALNLLQKAPPLQGFHKCAPGAMLAGKIMQLEEEFSKAIFSLDKPSTHPGGKNPLLTPPYHEGDECEVTGIPEEARIQHYCVFRPRDQPFLLGPHDVSRWGRGADQLFMRFARRSQDSVDGLAWYLTDECVPMD</sequence>
<protein>
    <recommendedName>
        <fullName evidence="7">Zn(2)-C6 fungal-type domain-containing protein</fullName>
    </recommendedName>
</protein>
<dbReference type="InterPro" id="IPR052360">
    <property type="entry name" value="Transcr_Regulatory_Proteins"/>
</dbReference>
<keyword evidence="4" id="KW-0238">DNA-binding</keyword>
<keyword evidence="9" id="KW-1185">Reference proteome</keyword>
<dbReference type="PANTHER" id="PTHR36206">
    <property type="entry name" value="ASPERCRYPTIN BIOSYNTHESIS CLUSTER-SPECIFIC TRANSCRIPTION REGULATOR ATNN-RELATED"/>
    <property type="match status" value="1"/>
</dbReference>
<evidence type="ECO:0000313" key="9">
    <source>
        <dbReference type="Proteomes" id="UP001610335"/>
    </source>
</evidence>
<dbReference type="PROSITE" id="PS50048">
    <property type="entry name" value="ZN2_CY6_FUNGAL_2"/>
    <property type="match status" value="1"/>
</dbReference>
<dbReference type="Gene3D" id="4.10.240.10">
    <property type="entry name" value="Zn(2)-C6 fungal-type DNA-binding domain"/>
    <property type="match status" value="1"/>
</dbReference>
<dbReference type="InterPro" id="IPR001138">
    <property type="entry name" value="Zn2Cys6_DnaBD"/>
</dbReference>
<evidence type="ECO:0000256" key="2">
    <source>
        <dbReference type="ARBA" id="ARBA00022833"/>
    </source>
</evidence>
<evidence type="ECO:0000256" key="1">
    <source>
        <dbReference type="ARBA" id="ARBA00022723"/>
    </source>
</evidence>
<keyword evidence="6" id="KW-0539">Nucleus</keyword>
<keyword evidence="3" id="KW-0805">Transcription regulation</keyword>
<evidence type="ECO:0000259" key="7">
    <source>
        <dbReference type="PROSITE" id="PS50048"/>
    </source>
</evidence>
<organism evidence="8 9">
    <name type="scientific">Aspergillus cavernicola</name>
    <dbReference type="NCBI Taxonomy" id="176166"/>
    <lineage>
        <taxon>Eukaryota</taxon>
        <taxon>Fungi</taxon>
        <taxon>Dikarya</taxon>
        <taxon>Ascomycota</taxon>
        <taxon>Pezizomycotina</taxon>
        <taxon>Eurotiomycetes</taxon>
        <taxon>Eurotiomycetidae</taxon>
        <taxon>Eurotiales</taxon>
        <taxon>Aspergillaceae</taxon>
        <taxon>Aspergillus</taxon>
        <taxon>Aspergillus subgen. Nidulantes</taxon>
    </lineage>
</organism>
<dbReference type="Proteomes" id="UP001610335">
    <property type="component" value="Unassembled WGS sequence"/>
</dbReference>
<accession>A0ABR4HVR3</accession>